<dbReference type="AlphaFoldDB" id="A0A2J6TFR5"/>
<keyword evidence="1" id="KW-1133">Transmembrane helix</keyword>
<name>A0A2J6TFR5_9HELO</name>
<dbReference type="GeneID" id="36587957"/>
<keyword evidence="1" id="KW-0812">Transmembrane</keyword>
<dbReference type="InParanoid" id="A0A2J6TFR5"/>
<evidence type="ECO:0000256" key="1">
    <source>
        <dbReference type="SAM" id="Phobius"/>
    </source>
</evidence>
<keyword evidence="1" id="KW-0472">Membrane</keyword>
<keyword evidence="3" id="KW-1185">Reference proteome</keyword>
<evidence type="ECO:0000313" key="3">
    <source>
        <dbReference type="Proteomes" id="UP000235371"/>
    </source>
</evidence>
<dbReference type="EMBL" id="KZ613785">
    <property type="protein sequence ID" value="PMD61866.1"/>
    <property type="molecule type" value="Genomic_DNA"/>
</dbReference>
<proteinExistence type="predicted"/>
<feature type="transmembrane region" description="Helical" evidence="1">
    <location>
        <begin position="34"/>
        <end position="51"/>
    </location>
</feature>
<gene>
    <name evidence="2" type="ORF">K444DRAFT_611086</name>
</gene>
<protein>
    <submittedName>
        <fullName evidence="2">Uncharacterized protein</fullName>
    </submittedName>
</protein>
<feature type="transmembrane region" description="Helical" evidence="1">
    <location>
        <begin position="63"/>
        <end position="83"/>
    </location>
</feature>
<sequence>MGVCWAFGMLILLDGENLTKTCAHILSCWSPSCLQFYNCLLYICALVAGHQARILRSAMYEEFVKTCLFLVIWLIAVKAYALLDIVGK</sequence>
<evidence type="ECO:0000313" key="2">
    <source>
        <dbReference type="EMBL" id="PMD61866.1"/>
    </source>
</evidence>
<organism evidence="2 3">
    <name type="scientific">Hyaloscypha bicolor E</name>
    <dbReference type="NCBI Taxonomy" id="1095630"/>
    <lineage>
        <taxon>Eukaryota</taxon>
        <taxon>Fungi</taxon>
        <taxon>Dikarya</taxon>
        <taxon>Ascomycota</taxon>
        <taxon>Pezizomycotina</taxon>
        <taxon>Leotiomycetes</taxon>
        <taxon>Helotiales</taxon>
        <taxon>Hyaloscyphaceae</taxon>
        <taxon>Hyaloscypha</taxon>
        <taxon>Hyaloscypha bicolor</taxon>
    </lineage>
</organism>
<reference evidence="2 3" key="1">
    <citation type="submission" date="2016-04" db="EMBL/GenBank/DDBJ databases">
        <title>A degradative enzymes factory behind the ericoid mycorrhizal symbiosis.</title>
        <authorList>
            <consortium name="DOE Joint Genome Institute"/>
            <person name="Martino E."/>
            <person name="Morin E."/>
            <person name="Grelet G."/>
            <person name="Kuo A."/>
            <person name="Kohler A."/>
            <person name="Daghino S."/>
            <person name="Barry K."/>
            <person name="Choi C."/>
            <person name="Cichocki N."/>
            <person name="Clum A."/>
            <person name="Copeland A."/>
            <person name="Hainaut M."/>
            <person name="Haridas S."/>
            <person name="Labutti K."/>
            <person name="Lindquist E."/>
            <person name="Lipzen A."/>
            <person name="Khouja H.-R."/>
            <person name="Murat C."/>
            <person name="Ohm R."/>
            <person name="Olson A."/>
            <person name="Spatafora J."/>
            <person name="Veneault-Fourrey C."/>
            <person name="Henrissat B."/>
            <person name="Grigoriev I."/>
            <person name="Martin F."/>
            <person name="Perotto S."/>
        </authorList>
    </citation>
    <scope>NUCLEOTIDE SEQUENCE [LARGE SCALE GENOMIC DNA]</scope>
    <source>
        <strain evidence="2 3">E</strain>
    </source>
</reference>
<dbReference type="Proteomes" id="UP000235371">
    <property type="component" value="Unassembled WGS sequence"/>
</dbReference>
<accession>A0A2J6TFR5</accession>
<dbReference type="RefSeq" id="XP_024738770.1">
    <property type="nucleotide sequence ID" value="XM_024879880.1"/>
</dbReference>